<keyword evidence="1" id="KW-0812">Transmembrane</keyword>
<reference evidence="2 3" key="2">
    <citation type="submission" date="2007-06" db="EMBL/GenBank/DDBJ databases">
        <title>Draft genome sequence of Ruminococcus gnavus (ATCC 29149).</title>
        <authorList>
            <person name="Sudarsanam P."/>
            <person name="Ley R."/>
            <person name="Guruge J."/>
            <person name="Turnbaugh P.J."/>
            <person name="Mahowald M."/>
            <person name="Liep D."/>
            <person name="Gordon J."/>
        </authorList>
    </citation>
    <scope>NUCLEOTIDE SEQUENCE [LARGE SCALE GENOMIC DNA]</scope>
    <source>
        <strain evidence="2 3">ATCC 29149</strain>
    </source>
</reference>
<dbReference type="eggNOG" id="ENOG502ZPU3">
    <property type="taxonomic scope" value="Bacteria"/>
</dbReference>
<keyword evidence="1" id="KW-0472">Membrane</keyword>
<evidence type="ECO:0000313" key="2">
    <source>
        <dbReference type="EMBL" id="EDN76692.1"/>
    </source>
</evidence>
<organism evidence="2 3">
    <name type="scientific">Mediterraneibacter gnavus (strain ATCC 29149 / DSM 114966 / JCM 6515 / VPI C7-9)</name>
    <name type="common">Ruminococcus gnavus</name>
    <dbReference type="NCBI Taxonomy" id="411470"/>
    <lineage>
        <taxon>Bacteria</taxon>
        <taxon>Bacillati</taxon>
        <taxon>Bacillota</taxon>
        <taxon>Clostridia</taxon>
        <taxon>Lachnospirales</taxon>
        <taxon>Lachnospiraceae</taxon>
        <taxon>Mediterraneibacter</taxon>
    </lineage>
</organism>
<name>A7B5V6_MEDG7</name>
<proteinExistence type="predicted"/>
<reference evidence="2 3" key="1">
    <citation type="submission" date="2007-04" db="EMBL/GenBank/DDBJ databases">
        <authorList>
            <person name="Fulton L."/>
            <person name="Clifton S."/>
            <person name="Fulton B."/>
            <person name="Xu J."/>
            <person name="Minx P."/>
            <person name="Pepin K.H."/>
            <person name="Johnson M."/>
            <person name="Thiruvilangam P."/>
            <person name="Bhonagiri V."/>
            <person name="Nash W.E."/>
            <person name="Mardis E.R."/>
            <person name="Wilson R.K."/>
        </authorList>
    </citation>
    <scope>NUCLEOTIDE SEQUENCE [LARGE SCALE GENOMIC DNA]</scope>
    <source>
        <strain evidence="2 3">ATCC 29149</strain>
    </source>
</reference>
<comment type="caution">
    <text evidence="2">The sequence shown here is derived from an EMBL/GenBank/DDBJ whole genome shotgun (WGS) entry which is preliminary data.</text>
</comment>
<feature type="transmembrane region" description="Helical" evidence="1">
    <location>
        <begin position="41"/>
        <end position="58"/>
    </location>
</feature>
<dbReference type="Proteomes" id="UP000004410">
    <property type="component" value="Unassembled WGS sequence"/>
</dbReference>
<gene>
    <name evidence="2" type="ORF">RUMGNA_02951</name>
</gene>
<sequence>MTEYIAVVEAPIVMMGMEHTIHKRFKNIKSATFPKKRVTPLSIQFIFLLSFLLFFYYYNMPFYGMKHFFPKNVEKPPGSESNCHLLCPCYIFLYKKTGQKQLHFCFRPVCMKKAGDGNRTHVSSLEGWCSTIELHPHVSLFFCVPQDKNYNITRLHKMQPLFSNFFNFFNYI</sequence>
<protein>
    <submittedName>
        <fullName evidence="2">Uncharacterized protein</fullName>
    </submittedName>
</protein>
<keyword evidence="1" id="KW-1133">Transmembrane helix</keyword>
<accession>A7B5V6</accession>
<dbReference type="EMBL" id="AAYG02000024">
    <property type="protein sequence ID" value="EDN76692.1"/>
    <property type="molecule type" value="Genomic_DNA"/>
</dbReference>
<evidence type="ECO:0000313" key="3">
    <source>
        <dbReference type="Proteomes" id="UP000004410"/>
    </source>
</evidence>
<dbReference type="PaxDb" id="411470-RUMGNA_02951"/>
<evidence type="ECO:0000256" key="1">
    <source>
        <dbReference type="SAM" id="Phobius"/>
    </source>
</evidence>
<dbReference type="AlphaFoldDB" id="A7B5V6"/>